<feature type="transmembrane region" description="Helical" evidence="1">
    <location>
        <begin position="219"/>
        <end position="238"/>
    </location>
</feature>
<evidence type="ECO:0000313" key="2">
    <source>
        <dbReference type="EMBL" id="NKQ54999.1"/>
    </source>
</evidence>
<dbReference type="RefSeq" id="WP_168517506.1">
    <property type="nucleotide sequence ID" value="NZ_JAAXLS010000012.1"/>
</dbReference>
<feature type="transmembrane region" description="Helical" evidence="1">
    <location>
        <begin position="83"/>
        <end position="104"/>
    </location>
</feature>
<dbReference type="EMBL" id="JAAXLS010000012">
    <property type="protein sequence ID" value="NKQ54999.1"/>
    <property type="molecule type" value="Genomic_DNA"/>
</dbReference>
<proteinExistence type="predicted"/>
<protein>
    <recommendedName>
        <fullName evidence="4">Glycosyltransferase family 39 protein</fullName>
    </recommendedName>
</protein>
<name>A0ABX1J7X6_9PSEU</name>
<feature type="transmembrane region" description="Helical" evidence="1">
    <location>
        <begin position="110"/>
        <end position="133"/>
    </location>
</feature>
<accession>A0ABX1J7X6</accession>
<keyword evidence="1" id="KW-0812">Transmembrane</keyword>
<reference evidence="2 3" key="1">
    <citation type="submission" date="2020-04" db="EMBL/GenBank/DDBJ databases">
        <title>Novel species.</title>
        <authorList>
            <person name="Teo W.F.A."/>
            <person name="Lipun K."/>
            <person name="Srisuk N."/>
            <person name="Duangmal K."/>
        </authorList>
    </citation>
    <scope>NUCLEOTIDE SEQUENCE [LARGE SCALE GENOMIC DNA]</scope>
    <source>
        <strain evidence="2 3">K13G38</strain>
    </source>
</reference>
<evidence type="ECO:0000313" key="3">
    <source>
        <dbReference type="Proteomes" id="UP000715441"/>
    </source>
</evidence>
<keyword evidence="3" id="KW-1185">Reference proteome</keyword>
<sequence>MTAWPSVMTRVRAGSTGGARRLDPVAWSIAGLAVVAGLAFLGVNLAYNGGRLVAPLDDVYIHLQYGSQIGLGHFFQYNTGDQVSTGASSLLYALILGAASAVGFTGNGLLGFAVGFGIACFAATAGLTCVLGTRVVARPVGIWAGLLVAVSGPLLWGSSSGMEVGLVMLLVVAMLLTFRSVSGPFMGVLLALSRPEGLIFAAALTFAAVWVHRRRPLRAVLSLLPLVAGAAQLVFYRIATGSFSANGIQAKSFFDDRPVFYFSSFLDRTAANLHGFLGTFLAFTEQDYAFPGALVVFLVGVLFVIFSRPPARPMVIATGIGLACVLVSVSTLNTALIHELRYIQPFMPVFILFAVAGVYAATRVVAQPRARRLALHAALAVALAFSLVSVPTWAARFGRDAATIRDTDVSVALWLKEHIPGNAVVAVKDVGAVAYLSGHRVVDVIGLATNGLAEAANNGPGAVYEALRHLPPAQRPTYFAVYNTVPGPDMTTLRDAGVLAEPPLQTFTVQAPPDLTGERIVPFTELNVYRADWSVADKGDQQPVPGSVRDYVNVGDLKDEKAHDYQPHQAQDGTQPWTAVAHLDGVVDSGRDIVGGESFTVRGLTPGRQATLTARTAVTAPTEATNTTPLMQVLVNGVPVSTWNRPHRAGAWSTYTFTMPASAVTSDTARIDVVPRTPLLNPYPVYTSFGYWVSQ</sequence>
<keyword evidence="1" id="KW-0472">Membrane</keyword>
<feature type="transmembrane region" description="Helical" evidence="1">
    <location>
        <begin position="197"/>
        <end position="213"/>
    </location>
</feature>
<feature type="transmembrane region" description="Helical" evidence="1">
    <location>
        <begin position="164"/>
        <end position="190"/>
    </location>
</feature>
<feature type="transmembrane region" description="Helical" evidence="1">
    <location>
        <begin position="288"/>
        <end position="307"/>
    </location>
</feature>
<organism evidence="2 3">
    <name type="scientific">Amycolatopsis acididurans</name>
    <dbReference type="NCBI Taxonomy" id="2724524"/>
    <lineage>
        <taxon>Bacteria</taxon>
        <taxon>Bacillati</taxon>
        <taxon>Actinomycetota</taxon>
        <taxon>Actinomycetes</taxon>
        <taxon>Pseudonocardiales</taxon>
        <taxon>Pseudonocardiaceae</taxon>
        <taxon>Amycolatopsis</taxon>
    </lineage>
</organism>
<feature type="transmembrane region" description="Helical" evidence="1">
    <location>
        <begin position="314"/>
        <end position="336"/>
    </location>
</feature>
<gene>
    <name evidence="2" type="ORF">HFP15_19130</name>
</gene>
<feature type="transmembrane region" description="Helical" evidence="1">
    <location>
        <begin position="140"/>
        <end position="158"/>
    </location>
</feature>
<comment type="caution">
    <text evidence="2">The sequence shown here is derived from an EMBL/GenBank/DDBJ whole genome shotgun (WGS) entry which is preliminary data.</text>
</comment>
<feature type="transmembrane region" description="Helical" evidence="1">
    <location>
        <begin position="342"/>
        <end position="361"/>
    </location>
</feature>
<dbReference type="Proteomes" id="UP000715441">
    <property type="component" value="Unassembled WGS sequence"/>
</dbReference>
<evidence type="ECO:0008006" key="4">
    <source>
        <dbReference type="Google" id="ProtNLM"/>
    </source>
</evidence>
<keyword evidence="1" id="KW-1133">Transmembrane helix</keyword>
<evidence type="ECO:0000256" key="1">
    <source>
        <dbReference type="SAM" id="Phobius"/>
    </source>
</evidence>
<feature type="transmembrane region" description="Helical" evidence="1">
    <location>
        <begin position="25"/>
        <end position="47"/>
    </location>
</feature>
<feature type="transmembrane region" description="Helical" evidence="1">
    <location>
        <begin position="373"/>
        <end position="394"/>
    </location>
</feature>